<evidence type="ECO:0000259" key="1">
    <source>
        <dbReference type="PROSITE" id="PS50404"/>
    </source>
</evidence>
<dbReference type="EMBL" id="PHIG01000037">
    <property type="protein sequence ID" value="PJK29059.1"/>
    <property type="molecule type" value="Genomic_DNA"/>
</dbReference>
<dbReference type="Proteomes" id="UP000229498">
    <property type="component" value="Unassembled WGS sequence"/>
</dbReference>
<dbReference type="InterPro" id="IPR034345">
    <property type="entry name" value="Gtt2-like_N"/>
</dbReference>
<keyword evidence="4" id="KW-1185">Reference proteome</keyword>
<comment type="caution">
    <text evidence="3">The sequence shown here is derived from an EMBL/GenBank/DDBJ whole genome shotgun (WGS) entry which is preliminary data.</text>
</comment>
<dbReference type="InterPro" id="IPR036282">
    <property type="entry name" value="Glutathione-S-Trfase_C_sf"/>
</dbReference>
<sequence length="202" mass="23061">MKLYDLNAGSNPRRVRIYLAEKGLEVPMQAVDMMSHENEAPDYLKINPLGKMPALVLDDGTILTESMAICRYFEELNPDPPMFGRDALEKAQVEMWNRRAELEVAIPTAQCFQNTHEFWKDRLEQVPAWGEACKAKVFDRLRMFDAHMEGREFLATGDYTVADISLQCGILLGKAVGIRVPDELENLSAWWRRVTSRPTARA</sequence>
<dbReference type="Pfam" id="PF13409">
    <property type="entry name" value="GST_N_2"/>
    <property type="match status" value="1"/>
</dbReference>
<evidence type="ECO:0000259" key="2">
    <source>
        <dbReference type="PROSITE" id="PS50405"/>
    </source>
</evidence>
<protein>
    <submittedName>
        <fullName evidence="3">Glutathione S-transferase</fullName>
    </submittedName>
</protein>
<feature type="domain" description="GST C-terminal" evidence="2">
    <location>
        <begin position="86"/>
        <end position="202"/>
    </location>
</feature>
<dbReference type="PANTHER" id="PTHR44051:SF8">
    <property type="entry name" value="GLUTATHIONE S-TRANSFERASE GSTA"/>
    <property type="match status" value="1"/>
</dbReference>
<evidence type="ECO:0000313" key="3">
    <source>
        <dbReference type="EMBL" id="PJK29059.1"/>
    </source>
</evidence>
<feature type="domain" description="GST N-terminal" evidence="1">
    <location>
        <begin position="1"/>
        <end position="81"/>
    </location>
</feature>
<name>A0A2M9G039_9PROT</name>
<dbReference type="Pfam" id="PF00043">
    <property type="entry name" value="GST_C"/>
    <property type="match status" value="1"/>
</dbReference>
<dbReference type="SFLD" id="SFLDG00358">
    <property type="entry name" value="Main_(cytGST)"/>
    <property type="match status" value="1"/>
</dbReference>
<dbReference type="InterPro" id="IPR010987">
    <property type="entry name" value="Glutathione-S-Trfase_C-like"/>
</dbReference>
<dbReference type="PANTHER" id="PTHR44051">
    <property type="entry name" value="GLUTATHIONE S-TRANSFERASE-RELATED"/>
    <property type="match status" value="1"/>
</dbReference>
<dbReference type="InterPro" id="IPR004046">
    <property type="entry name" value="GST_C"/>
</dbReference>
<evidence type="ECO:0000313" key="4">
    <source>
        <dbReference type="Proteomes" id="UP000229498"/>
    </source>
</evidence>
<gene>
    <name evidence="3" type="ORF">CVT23_14165</name>
</gene>
<accession>A0A2M9G039</accession>
<dbReference type="SUPFAM" id="SSF52833">
    <property type="entry name" value="Thioredoxin-like"/>
    <property type="match status" value="1"/>
</dbReference>
<reference evidence="3 4" key="1">
    <citation type="submission" date="2017-11" db="EMBL/GenBank/DDBJ databases">
        <title>Draft genome sequence of Rhizobiales bacterium SY3-13.</title>
        <authorList>
            <person name="Sun C."/>
        </authorList>
    </citation>
    <scope>NUCLEOTIDE SEQUENCE [LARGE SCALE GENOMIC DNA]</scope>
    <source>
        <strain evidence="3 4">SY3-13</strain>
    </source>
</reference>
<dbReference type="Gene3D" id="3.40.30.10">
    <property type="entry name" value="Glutaredoxin"/>
    <property type="match status" value="1"/>
</dbReference>
<dbReference type="OrthoDB" id="5293590at2"/>
<dbReference type="AlphaFoldDB" id="A0A2M9G039"/>
<dbReference type="Gene3D" id="1.20.1050.10">
    <property type="match status" value="1"/>
</dbReference>
<organism evidence="3 4">
    <name type="scientific">Minwuia thermotolerans</name>
    <dbReference type="NCBI Taxonomy" id="2056226"/>
    <lineage>
        <taxon>Bacteria</taxon>
        <taxon>Pseudomonadati</taxon>
        <taxon>Pseudomonadota</taxon>
        <taxon>Alphaproteobacteria</taxon>
        <taxon>Minwuiales</taxon>
        <taxon>Minwuiaceae</taxon>
        <taxon>Minwuia</taxon>
    </lineage>
</organism>
<dbReference type="InterPro" id="IPR036249">
    <property type="entry name" value="Thioredoxin-like_sf"/>
</dbReference>
<dbReference type="PROSITE" id="PS50405">
    <property type="entry name" value="GST_CTER"/>
    <property type="match status" value="1"/>
</dbReference>
<dbReference type="InterPro" id="IPR004045">
    <property type="entry name" value="Glutathione_S-Trfase_N"/>
</dbReference>
<dbReference type="SUPFAM" id="SSF47616">
    <property type="entry name" value="GST C-terminal domain-like"/>
    <property type="match status" value="1"/>
</dbReference>
<proteinExistence type="predicted"/>
<dbReference type="SFLD" id="SFLDS00019">
    <property type="entry name" value="Glutathione_Transferase_(cytos"/>
    <property type="match status" value="1"/>
</dbReference>
<dbReference type="RefSeq" id="WP_109794052.1">
    <property type="nucleotide sequence ID" value="NZ_PHIG01000037.1"/>
</dbReference>
<dbReference type="PROSITE" id="PS50404">
    <property type="entry name" value="GST_NTER"/>
    <property type="match status" value="1"/>
</dbReference>
<keyword evidence="3" id="KW-0808">Transferase</keyword>
<dbReference type="InterPro" id="IPR040079">
    <property type="entry name" value="Glutathione_S-Trfase"/>
</dbReference>
<dbReference type="CDD" id="cd03051">
    <property type="entry name" value="GST_N_GTT2_like"/>
    <property type="match status" value="1"/>
</dbReference>
<dbReference type="GO" id="GO:0016740">
    <property type="term" value="F:transferase activity"/>
    <property type="evidence" value="ECO:0007669"/>
    <property type="project" value="UniProtKB-KW"/>
</dbReference>